<dbReference type="PANTHER" id="PTHR33356:SF32">
    <property type="match status" value="1"/>
</dbReference>
<dbReference type="EMBL" id="JBCNJP010000019">
    <property type="protein sequence ID" value="KAK9061130.1"/>
    <property type="molecule type" value="Genomic_DNA"/>
</dbReference>
<evidence type="ECO:0000313" key="3">
    <source>
        <dbReference type="Proteomes" id="UP001408789"/>
    </source>
</evidence>
<proteinExistence type="predicted"/>
<accession>A0AAP0CV98</accession>
<dbReference type="PANTHER" id="PTHR33356">
    <property type="entry name" value="TIP41-LIKE PROTEIN"/>
    <property type="match status" value="1"/>
</dbReference>
<comment type="caution">
    <text evidence="2">The sequence shown here is derived from an EMBL/GenBank/DDBJ whole genome shotgun (WGS) entry which is preliminary data.</text>
</comment>
<protein>
    <submittedName>
        <fullName evidence="2">Uncharacterized protein</fullName>
    </submittedName>
</protein>
<evidence type="ECO:0000256" key="1">
    <source>
        <dbReference type="SAM" id="MobiDB-lite"/>
    </source>
</evidence>
<name>A0AAP0CV98_9ASTR</name>
<gene>
    <name evidence="2" type="ORF">SSX86_018310</name>
</gene>
<evidence type="ECO:0000313" key="2">
    <source>
        <dbReference type="EMBL" id="KAK9061130.1"/>
    </source>
</evidence>
<organism evidence="2 3">
    <name type="scientific">Deinandra increscens subsp. villosa</name>
    <dbReference type="NCBI Taxonomy" id="3103831"/>
    <lineage>
        <taxon>Eukaryota</taxon>
        <taxon>Viridiplantae</taxon>
        <taxon>Streptophyta</taxon>
        <taxon>Embryophyta</taxon>
        <taxon>Tracheophyta</taxon>
        <taxon>Spermatophyta</taxon>
        <taxon>Magnoliopsida</taxon>
        <taxon>eudicotyledons</taxon>
        <taxon>Gunneridae</taxon>
        <taxon>Pentapetalae</taxon>
        <taxon>asterids</taxon>
        <taxon>campanulids</taxon>
        <taxon>Asterales</taxon>
        <taxon>Asteraceae</taxon>
        <taxon>Asteroideae</taxon>
        <taxon>Heliantheae alliance</taxon>
        <taxon>Madieae</taxon>
        <taxon>Madiinae</taxon>
        <taxon>Deinandra</taxon>
    </lineage>
</organism>
<dbReference type="Proteomes" id="UP001408789">
    <property type="component" value="Unassembled WGS sequence"/>
</dbReference>
<keyword evidence="3" id="KW-1185">Reference proteome</keyword>
<sequence length="316" mass="35019">MSDTLADLASWLPSEFLAGEIDDKTLFSNPHRLPYDFSYSSSTESESDDDDFAGLTRRFSRSVSLQERLKTPYPVHHQKKGVFSGSPESTLNWNVSGPAQARSSPTTPFVNRGLLGAPRPPGLPLSHHNQNYALWRSVNEAFLRQQRVSGGANYASGGRYVPARPVGFGNPTYQDELHRRKQVPVLGSGSRANSGVKKGCAGTGVFLPRSYPPEPKKEQACSPAHLPARVAQSFNKNMCPIIAKPQPPQQNINGGFSRQYQAPPLPHHNLKYDELEEMMMGRRQNGLLLPQQGREGVPEKTRMGQAEVVLPQEWTY</sequence>
<feature type="compositionally biased region" description="Polar residues" evidence="1">
    <location>
        <begin position="86"/>
        <end position="109"/>
    </location>
</feature>
<dbReference type="AlphaFoldDB" id="A0AAP0CV98"/>
<feature type="region of interest" description="Disordered" evidence="1">
    <location>
        <begin position="74"/>
        <end position="111"/>
    </location>
</feature>
<reference evidence="2 3" key="1">
    <citation type="submission" date="2024-04" db="EMBL/GenBank/DDBJ databases">
        <title>The reference genome of an endangered Asteraceae, Deinandra increscens subsp. villosa, native to the Central Coast of California.</title>
        <authorList>
            <person name="Guilliams M."/>
            <person name="Hasenstab-Lehman K."/>
            <person name="Meyer R."/>
            <person name="Mcevoy S."/>
        </authorList>
    </citation>
    <scope>NUCLEOTIDE SEQUENCE [LARGE SCALE GENOMIC DNA]</scope>
    <source>
        <tissue evidence="2">Leaf</tissue>
    </source>
</reference>